<feature type="transmembrane region" description="Helical" evidence="1">
    <location>
        <begin position="88"/>
        <end position="112"/>
    </location>
</feature>
<evidence type="ECO:0000313" key="2">
    <source>
        <dbReference type="EMBL" id="AZS38680.1"/>
    </source>
</evidence>
<keyword evidence="1" id="KW-1133">Transmembrane helix</keyword>
<evidence type="ECO:0000256" key="1">
    <source>
        <dbReference type="SAM" id="Phobius"/>
    </source>
</evidence>
<dbReference type="RefSeq" id="WP_127097075.1">
    <property type="nucleotide sequence ID" value="NZ_CP031423.1"/>
</dbReference>
<name>A0A3Q9J699_9MICO</name>
<feature type="transmembrane region" description="Helical" evidence="1">
    <location>
        <begin position="381"/>
        <end position="399"/>
    </location>
</feature>
<reference evidence="2 3" key="1">
    <citation type="submission" date="2018-08" db="EMBL/GenBank/DDBJ databases">
        <title>Microbacterium lemovicicum sp. nov., a bacterium isolated from a natural uranium-rich soil.</title>
        <authorList>
            <person name="ORTET P."/>
        </authorList>
    </citation>
    <scope>NUCLEOTIDE SEQUENCE [LARGE SCALE GENOMIC DNA]</scope>
    <source>
        <strain evidence="2 3">Viu22</strain>
    </source>
</reference>
<dbReference type="Proteomes" id="UP000276888">
    <property type="component" value="Chromosome"/>
</dbReference>
<dbReference type="OrthoDB" id="5054050at2"/>
<dbReference type="KEGG" id="mlv:CVS47_03339"/>
<organism evidence="2 3">
    <name type="scientific">Microbacterium lemovicicum</name>
    <dbReference type="NCBI Taxonomy" id="1072463"/>
    <lineage>
        <taxon>Bacteria</taxon>
        <taxon>Bacillati</taxon>
        <taxon>Actinomycetota</taxon>
        <taxon>Actinomycetes</taxon>
        <taxon>Micrococcales</taxon>
        <taxon>Microbacteriaceae</taxon>
        <taxon>Microbacterium</taxon>
    </lineage>
</organism>
<keyword evidence="3" id="KW-1185">Reference proteome</keyword>
<keyword evidence="1" id="KW-0472">Membrane</keyword>
<dbReference type="EMBL" id="CP031423">
    <property type="protein sequence ID" value="AZS38680.1"/>
    <property type="molecule type" value="Genomic_DNA"/>
</dbReference>
<proteinExistence type="predicted"/>
<sequence length="409" mass="43644">MSAGTSASGGGAASLPFDTRALTAPVDKAELRAYTAQLKARGEAGTTFAQVLTVVVVVFAALIFLTLFGSIATVAVSMFSRSGARGGLGVVVFVIMIGVIAAAVVALVRGIARGSERRFRLARFAASNGMSYLPTLSDPALPGMIFGRGSSRSASDLVRGERPRFVEFANYRYTTGSGKNRTTHRWGYVAIKLDVPLPHIVLDALSNNGLFGSNLPQSFDRDQRLSLEGDFDQHFALYCPNGYERDALYLFTPDIMARFIDNAAALDVEIVDQWLFLYAKRDMSTLDPATWAWLFGAVGALLDKLAQWGRWRDEHLGADAAASAPRPVSGDAPASGMPAPDGLPAGMVTPGAAALPFAAPPQMLTPPPGVAPQGRRLQKRVPVATIIVMVIFGIVWLAMQSGLLTQLMR</sequence>
<evidence type="ECO:0000313" key="3">
    <source>
        <dbReference type="Proteomes" id="UP000276888"/>
    </source>
</evidence>
<gene>
    <name evidence="2" type="ORF">CVS47_03339</name>
</gene>
<keyword evidence="1" id="KW-0812">Transmembrane</keyword>
<protein>
    <recommendedName>
        <fullName evidence="4">DUF3137 domain-containing protein</fullName>
    </recommendedName>
</protein>
<feature type="transmembrane region" description="Helical" evidence="1">
    <location>
        <begin position="51"/>
        <end position="76"/>
    </location>
</feature>
<dbReference type="AlphaFoldDB" id="A0A3Q9J699"/>
<evidence type="ECO:0008006" key="4">
    <source>
        <dbReference type="Google" id="ProtNLM"/>
    </source>
</evidence>
<accession>A0A3Q9J699</accession>